<proteinExistence type="predicted"/>
<dbReference type="Proteomes" id="UP001054945">
    <property type="component" value="Unassembled WGS sequence"/>
</dbReference>
<evidence type="ECO:0000313" key="1">
    <source>
        <dbReference type="EMBL" id="GIY79998.1"/>
    </source>
</evidence>
<comment type="caution">
    <text evidence="1">The sequence shown here is derived from an EMBL/GenBank/DDBJ whole genome shotgun (WGS) entry which is preliminary data.</text>
</comment>
<evidence type="ECO:0000313" key="2">
    <source>
        <dbReference type="Proteomes" id="UP001054945"/>
    </source>
</evidence>
<keyword evidence="2" id="KW-1185">Reference proteome</keyword>
<reference evidence="1 2" key="1">
    <citation type="submission" date="2021-06" db="EMBL/GenBank/DDBJ databases">
        <title>Caerostris extrusa draft genome.</title>
        <authorList>
            <person name="Kono N."/>
            <person name="Arakawa K."/>
        </authorList>
    </citation>
    <scope>NUCLEOTIDE SEQUENCE [LARGE SCALE GENOMIC DNA]</scope>
</reference>
<dbReference type="AlphaFoldDB" id="A0AAV4WEF3"/>
<name>A0AAV4WEF3_CAEEX</name>
<accession>A0AAV4WEF3</accession>
<gene>
    <name evidence="1" type="ORF">CEXT_385751</name>
</gene>
<sequence>MRILVIRFLHATKVTQPNCETQNDNCILMYCRQLSNLLSKETNFYKRSYNTRTARTRYVPDTTLDDVVFALEPHPFWMDPERTSRFLLPKEAKTPTLDERLPVSFLAEKYT</sequence>
<protein>
    <submittedName>
        <fullName evidence="1">Uncharacterized protein</fullName>
    </submittedName>
</protein>
<dbReference type="EMBL" id="BPLR01015952">
    <property type="protein sequence ID" value="GIY79998.1"/>
    <property type="molecule type" value="Genomic_DNA"/>
</dbReference>
<organism evidence="1 2">
    <name type="scientific">Caerostris extrusa</name>
    <name type="common">Bark spider</name>
    <name type="synonym">Caerostris bankana</name>
    <dbReference type="NCBI Taxonomy" id="172846"/>
    <lineage>
        <taxon>Eukaryota</taxon>
        <taxon>Metazoa</taxon>
        <taxon>Ecdysozoa</taxon>
        <taxon>Arthropoda</taxon>
        <taxon>Chelicerata</taxon>
        <taxon>Arachnida</taxon>
        <taxon>Araneae</taxon>
        <taxon>Araneomorphae</taxon>
        <taxon>Entelegynae</taxon>
        <taxon>Araneoidea</taxon>
        <taxon>Araneidae</taxon>
        <taxon>Caerostris</taxon>
    </lineage>
</organism>